<reference evidence="1" key="1">
    <citation type="journal article" date="2021" name="bioRxiv">
        <title>Whole Genome Assembly and Annotation of Northern Wild Rice, Zizania palustris L., Supports a Whole Genome Duplication in the Zizania Genus.</title>
        <authorList>
            <person name="Haas M."/>
            <person name="Kono T."/>
            <person name="Macchietto M."/>
            <person name="Millas R."/>
            <person name="McGilp L."/>
            <person name="Shao M."/>
            <person name="Duquette J."/>
            <person name="Hirsch C.N."/>
            <person name="Kimball J."/>
        </authorList>
    </citation>
    <scope>NUCLEOTIDE SEQUENCE</scope>
    <source>
        <tissue evidence="1">Fresh leaf tissue</tissue>
    </source>
</reference>
<evidence type="ECO:0000313" key="1">
    <source>
        <dbReference type="EMBL" id="KAG8091706.1"/>
    </source>
</evidence>
<name>A0A8J6BS93_ZIZPA</name>
<dbReference type="EMBL" id="JAAALK010000080">
    <property type="protein sequence ID" value="KAG8091706.1"/>
    <property type="molecule type" value="Genomic_DNA"/>
</dbReference>
<protein>
    <submittedName>
        <fullName evidence="1">Uncharacterized protein</fullName>
    </submittedName>
</protein>
<dbReference type="Proteomes" id="UP000729402">
    <property type="component" value="Unassembled WGS sequence"/>
</dbReference>
<organism evidence="1 2">
    <name type="scientific">Zizania palustris</name>
    <name type="common">Northern wild rice</name>
    <dbReference type="NCBI Taxonomy" id="103762"/>
    <lineage>
        <taxon>Eukaryota</taxon>
        <taxon>Viridiplantae</taxon>
        <taxon>Streptophyta</taxon>
        <taxon>Embryophyta</taxon>
        <taxon>Tracheophyta</taxon>
        <taxon>Spermatophyta</taxon>
        <taxon>Magnoliopsida</taxon>
        <taxon>Liliopsida</taxon>
        <taxon>Poales</taxon>
        <taxon>Poaceae</taxon>
        <taxon>BOP clade</taxon>
        <taxon>Oryzoideae</taxon>
        <taxon>Oryzeae</taxon>
        <taxon>Zizaniinae</taxon>
        <taxon>Zizania</taxon>
    </lineage>
</organism>
<accession>A0A8J6BS93</accession>
<dbReference type="AlphaFoldDB" id="A0A8J6BS93"/>
<comment type="caution">
    <text evidence="1">The sequence shown here is derived from an EMBL/GenBank/DDBJ whole genome shotgun (WGS) entry which is preliminary data.</text>
</comment>
<gene>
    <name evidence="1" type="ORF">GUJ93_ZPchr0012g20268</name>
</gene>
<proteinExistence type="predicted"/>
<reference evidence="1" key="2">
    <citation type="submission" date="2021-02" db="EMBL/GenBank/DDBJ databases">
        <authorList>
            <person name="Kimball J.A."/>
            <person name="Haas M.W."/>
            <person name="Macchietto M."/>
            <person name="Kono T."/>
            <person name="Duquette J."/>
            <person name="Shao M."/>
        </authorList>
    </citation>
    <scope>NUCLEOTIDE SEQUENCE</scope>
    <source>
        <tissue evidence="1">Fresh leaf tissue</tissue>
    </source>
</reference>
<sequence length="167" mass="18534">MDDHTNEPLRDLFSQPYLILPSIGYEFFSQMESSQDPRHGMQALDLNSQVEDFTSYSELLRGDGYGTGCTSGTLVLRVPRNGGGRVTRGGGHQKVVPAAEAMEDPWEKVFPSAESMAEAMVEAVVEGVVIEERLVPVMRKTMVRKMPTSKNVLTMMSACKELFWALT</sequence>
<evidence type="ECO:0000313" key="2">
    <source>
        <dbReference type="Proteomes" id="UP000729402"/>
    </source>
</evidence>
<keyword evidence="2" id="KW-1185">Reference proteome</keyword>